<dbReference type="FunFam" id="1.10.287.3990:FF:000004">
    <property type="entry name" value="26S proteasome regulatory subunit N10"/>
    <property type="match status" value="1"/>
</dbReference>
<feature type="compositionally biased region" description="Basic and acidic residues" evidence="1">
    <location>
        <begin position="178"/>
        <end position="198"/>
    </location>
</feature>
<dbReference type="EMBL" id="SDMP01000009">
    <property type="protein sequence ID" value="RYR39397.1"/>
    <property type="molecule type" value="Genomic_DNA"/>
</dbReference>
<feature type="compositionally biased region" description="Low complexity" evidence="1">
    <location>
        <begin position="207"/>
        <end position="219"/>
    </location>
</feature>
<evidence type="ECO:0000313" key="2">
    <source>
        <dbReference type="EMBL" id="RYR39397.1"/>
    </source>
</evidence>
<comment type="caution">
    <text evidence="2">The sequence shown here is derived from an EMBL/GenBank/DDBJ whole genome shotgun (WGS) entry which is preliminary data.</text>
</comment>
<dbReference type="GO" id="GO:0005829">
    <property type="term" value="C:cytosol"/>
    <property type="evidence" value="ECO:0007669"/>
    <property type="project" value="TreeGrafter"/>
</dbReference>
<dbReference type="GO" id="GO:0031593">
    <property type="term" value="F:polyubiquitin modification-dependent protein binding"/>
    <property type="evidence" value="ECO:0007669"/>
    <property type="project" value="TreeGrafter"/>
</dbReference>
<dbReference type="Gene3D" id="1.10.287.3990">
    <property type="match status" value="1"/>
</dbReference>
<protein>
    <recommendedName>
        <fullName evidence="4">VWFA domain-containing protein</fullName>
    </recommendedName>
</protein>
<dbReference type="GO" id="GO:0008540">
    <property type="term" value="C:proteasome regulatory particle, base subcomplex"/>
    <property type="evidence" value="ECO:0007669"/>
    <property type="project" value="TreeGrafter"/>
</dbReference>
<keyword evidence="3" id="KW-1185">Reference proteome</keyword>
<evidence type="ECO:0000256" key="1">
    <source>
        <dbReference type="SAM" id="MobiDB-lite"/>
    </source>
</evidence>
<dbReference type="PANTHER" id="PTHR10223">
    <property type="entry name" value="26S PROTEASOME NON-ATPASE REGULATORY SUBUNIT 4"/>
    <property type="match status" value="1"/>
</dbReference>
<gene>
    <name evidence="2" type="ORF">Ahy_A09g044915</name>
</gene>
<dbReference type="GO" id="GO:0005634">
    <property type="term" value="C:nucleus"/>
    <property type="evidence" value="ECO:0007669"/>
    <property type="project" value="TreeGrafter"/>
</dbReference>
<proteinExistence type="predicted"/>
<dbReference type="PROSITE" id="PS50330">
    <property type="entry name" value="UIM"/>
    <property type="match status" value="1"/>
</dbReference>
<sequence length="231" mass="24811">MDVMSEALRACQKTSMRWIHHLKMRIRELINVVLAVPKIKFLFLGGCGEAYYCSPVKHEKKVLEMIRRKLKKNNVALDIVNFGEEDKGKTEKLEALLAAVNNNDTSHIVHVPTGTNALSDVLISTPIFTGNGEGGSGFAAAAAAAAAGGVSGFEFGVDPNLDPELALALRVSMEEERARQEATTKKAAEEASKQEKGGEQQANSQDATMTECASASASEAETKTNDMMVAL</sequence>
<dbReference type="GO" id="GO:0043161">
    <property type="term" value="P:proteasome-mediated ubiquitin-dependent protein catabolic process"/>
    <property type="evidence" value="ECO:0007669"/>
    <property type="project" value="TreeGrafter"/>
</dbReference>
<feature type="region of interest" description="Disordered" evidence="1">
    <location>
        <begin position="178"/>
        <end position="231"/>
    </location>
</feature>
<dbReference type="InterPro" id="IPR003903">
    <property type="entry name" value="UIM_dom"/>
</dbReference>
<dbReference type="PANTHER" id="PTHR10223:SF0">
    <property type="entry name" value="26S PROTEASOME NON-ATPASE REGULATORY SUBUNIT 4"/>
    <property type="match status" value="1"/>
</dbReference>
<reference evidence="2 3" key="1">
    <citation type="submission" date="2019-01" db="EMBL/GenBank/DDBJ databases">
        <title>Sequencing of cultivated peanut Arachis hypogaea provides insights into genome evolution and oil improvement.</title>
        <authorList>
            <person name="Chen X."/>
        </authorList>
    </citation>
    <scope>NUCLEOTIDE SEQUENCE [LARGE SCALE GENOMIC DNA]</scope>
    <source>
        <strain evidence="3">cv. Fuhuasheng</strain>
        <tissue evidence="2">Leaves</tissue>
    </source>
</reference>
<dbReference type="Proteomes" id="UP000289738">
    <property type="component" value="Chromosome A09"/>
</dbReference>
<dbReference type="Gene3D" id="3.40.50.410">
    <property type="entry name" value="von Willebrand factor, type A domain"/>
    <property type="match status" value="1"/>
</dbReference>
<accession>A0A445BL49</accession>
<evidence type="ECO:0008006" key="4">
    <source>
        <dbReference type="Google" id="ProtNLM"/>
    </source>
</evidence>
<dbReference type="InterPro" id="IPR036465">
    <property type="entry name" value="vWFA_dom_sf"/>
</dbReference>
<organism evidence="2 3">
    <name type="scientific">Arachis hypogaea</name>
    <name type="common">Peanut</name>
    <dbReference type="NCBI Taxonomy" id="3818"/>
    <lineage>
        <taxon>Eukaryota</taxon>
        <taxon>Viridiplantae</taxon>
        <taxon>Streptophyta</taxon>
        <taxon>Embryophyta</taxon>
        <taxon>Tracheophyta</taxon>
        <taxon>Spermatophyta</taxon>
        <taxon>Magnoliopsida</taxon>
        <taxon>eudicotyledons</taxon>
        <taxon>Gunneridae</taxon>
        <taxon>Pentapetalae</taxon>
        <taxon>rosids</taxon>
        <taxon>fabids</taxon>
        <taxon>Fabales</taxon>
        <taxon>Fabaceae</taxon>
        <taxon>Papilionoideae</taxon>
        <taxon>50 kb inversion clade</taxon>
        <taxon>dalbergioids sensu lato</taxon>
        <taxon>Dalbergieae</taxon>
        <taxon>Pterocarpus clade</taxon>
        <taxon>Arachis</taxon>
    </lineage>
</organism>
<dbReference type="InterPro" id="IPR027040">
    <property type="entry name" value="PSMD4"/>
</dbReference>
<dbReference type="AlphaFoldDB" id="A0A445BL49"/>
<evidence type="ECO:0000313" key="3">
    <source>
        <dbReference type="Proteomes" id="UP000289738"/>
    </source>
</evidence>
<dbReference type="STRING" id="3818.A0A445BL49"/>
<name>A0A445BL49_ARAHY</name>